<sequence>MRQCRLAACGSFFRPPLCAGTGRSGANAEPQESDLRPRKWTLGFQGIPGFGAEGAITSTRRAPTPRPPLDAADGCPARALRLPSSSAPHHSSAPPKGAQAPPLMQSNPGVPA</sequence>
<evidence type="ECO:0000256" key="1">
    <source>
        <dbReference type="SAM" id="MobiDB-lite"/>
    </source>
</evidence>
<dbReference type="EMBL" id="JH002077">
    <property type="protein sequence ID" value="EGW13070.1"/>
    <property type="molecule type" value="Genomic_DNA"/>
</dbReference>
<name>G3IDN2_CRIGR</name>
<evidence type="ECO:0000313" key="2">
    <source>
        <dbReference type="EMBL" id="EGW13070.1"/>
    </source>
</evidence>
<evidence type="ECO:0000313" key="3">
    <source>
        <dbReference type="Proteomes" id="UP000001075"/>
    </source>
</evidence>
<dbReference type="Proteomes" id="UP000001075">
    <property type="component" value="Unassembled WGS sequence"/>
</dbReference>
<reference evidence="3" key="1">
    <citation type="journal article" date="2011" name="Nat. Biotechnol.">
        <title>The genomic sequence of the Chinese hamster ovary (CHO)-K1 cell line.</title>
        <authorList>
            <person name="Xu X."/>
            <person name="Nagarajan H."/>
            <person name="Lewis N.E."/>
            <person name="Pan S."/>
            <person name="Cai Z."/>
            <person name="Liu X."/>
            <person name="Chen W."/>
            <person name="Xie M."/>
            <person name="Wang W."/>
            <person name="Hammond S."/>
            <person name="Andersen M.R."/>
            <person name="Neff N."/>
            <person name="Passarelli B."/>
            <person name="Koh W."/>
            <person name="Fan H.C."/>
            <person name="Wang J."/>
            <person name="Gui Y."/>
            <person name="Lee K.H."/>
            <person name="Betenbaugh M.J."/>
            <person name="Quake S.R."/>
            <person name="Famili I."/>
            <person name="Palsson B.O."/>
            <person name="Wang J."/>
        </authorList>
    </citation>
    <scope>NUCLEOTIDE SEQUENCE [LARGE SCALE GENOMIC DNA]</scope>
    <source>
        <strain evidence="3">CHO K1 cell line</strain>
    </source>
</reference>
<gene>
    <name evidence="2" type="ORF">I79_021815</name>
</gene>
<dbReference type="AlphaFoldDB" id="G3IDN2"/>
<feature type="region of interest" description="Disordered" evidence="1">
    <location>
        <begin position="18"/>
        <end position="112"/>
    </location>
</feature>
<organism evidence="2 3">
    <name type="scientific">Cricetulus griseus</name>
    <name type="common">Chinese hamster</name>
    <name type="synonym">Cricetulus barabensis griseus</name>
    <dbReference type="NCBI Taxonomy" id="10029"/>
    <lineage>
        <taxon>Eukaryota</taxon>
        <taxon>Metazoa</taxon>
        <taxon>Chordata</taxon>
        <taxon>Craniata</taxon>
        <taxon>Vertebrata</taxon>
        <taxon>Euteleostomi</taxon>
        <taxon>Mammalia</taxon>
        <taxon>Eutheria</taxon>
        <taxon>Euarchontoglires</taxon>
        <taxon>Glires</taxon>
        <taxon>Rodentia</taxon>
        <taxon>Myomorpha</taxon>
        <taxon>Muroidea</taxon>
        <taxon>Cricetidae</taxon>
        <taxon>Cricetinae</taxon>
        <taxon>Cricetulus</taxon>
    </lineage>
</organism>
<dbReference type="InParanoid" id="G3IDN2"/>
<accession>G3IDN2</accession>
<feature type="compositionally biased region" description="Low complexity" evidence="1">
    <location>
        <begin position="83"/>
        <end position="95"/>
    </location>
</feature>
<protein>
    <submittedName>
        <fullName evidence="2">Uncharacterized protein</fullName>
    </submittedName>
</protein>
<proteinExistence type="predicted"/>